<keyword evidence="1" id="KW-0547">Nucleotide-binding</keyword>
<dbReference type="GO" id="GO:0005524">
    <property type="term" value="F:ATP binding"/>
    <property type="evidence" value="ECO:0007669"/>
    <property type="project" value="UniProtKB-KW"/>
</dbReference>
<keyword evidence="2" id="KW-1185">Reference proteome</keyword>
<dbReference type="EMBL" id="JAGFBV010000005">
    <property type="protein sequence ID" value="MBP4137423.1"/>
    <property type="molecule type" value="Genomic_DNA"/>
</dbReference>
<dbReference type="SUPFAM" id="SSF52540">
    <property type="entry name" value="P-loop containing nucleoside triphosphate hydrolases"/>
    <property type="match status" value="1"/>
</dbReference>
<dbReference type="RefSeq" id="WP_210665455.1">
    <property type="nucleotide sequence ID" value="NZ_JAGFBV010000005.1"/>
</dbReference>
<evidence type="ECO:0000313" key="1">
    <source>
        <dbReference type="EMBL" id="MBP4137423.1"/>
    </source>
</evidence>
<evidence type="ECO:0000313" key="2">
    <source>
        <dbReference type="Proteomes" id="UP000675047"/>
    </source>
</evidence>
<dbReference type="InterPro" id="IPR027417">
    <property type="entry name" value="P-loop_NTPase"/>
</dbReference>
<dbReference type="AlphaFoldDB" id="A0A940XDR0"/>
<keyword evidence="1" id="KW-0067">ATP-binding</keyword>
<organism evidence="1 2">
    <name type="scientific">Flavobacterium geliluteum</name>
    <dbReference type="NCBI Taxonomy" id="2816120"/>
    <lineage>
        <taxon>Bacteria</taxon>
        <taxon>Pseudomonadati</taxon>
        <taxon>Bacteroidota</taxon>
        <taxon>Flavobacteriia</taxon>
        <taxon>Flavobacteriales</taxon>
        <taxon>Flavobacteriaceae</taxon>
        <taxon>Flavobacterium</taxon>
    </lineage>
</organism>
<sequence>MQKVPRAYSYEDIDKKKFKTIKIPDEWKTHLGEPQLGNSHWLVYGGSGHGKTSYVLQVVKQICNQGQKVHYNTSEEGMKKGFQMALKRNNMKGVAGFNYHQETMPQLTARLSQKRQAKIIVIDSVQYFFRKMRSEHYFEFISQFQDTTFIWISGADEDKLKGAIADDIKYDADIIVKVKNYNAEIIKNRFEAYDSRVIWEQGYNDKMSKILIKG</sequence>
<reference evidence="1 2" key="1">
    <citation type="submission" date="2021-03" db="EMBL/GenBank/DDBJ databases">
        <title>Flavobacterium Flabelliformis Sp. Nov. And Flavobacterium Geliluteum Sp. Nov., Two Novel Multidrug Resistant Psychrophilic Species Isolated From Antarctica.</title>
        <authorList>
            <person name="Kralova S."/>
            <person name="Busse H.J."/>
            <person name="Bezdicek M."/>
            <person name="Nykrynova M."/>
            <person name="Kroupova E."/>
            <person name="Krsek D."/>
            <person name="Sedlacek I."/>
        </authorList>
    </citation>
    <scope>NUCLEOTIDE SEQUENCE [LARGE SCALE GENOMIC DNA]</scope>
    <source>
        <strain evidence="1 2">P7388</strain>
    </source>
</reference>
<protein>
    <submittedName>
        <fullName evidence="1">ATP-binding protein</fullName>
    </submittedName>
</protein>
<name>A0A940XDR0_9FLAO</name>
<comment type="caution">
    <text evidence="1">The sequence shown here is derived from an EMBL/GenBank/DDBJ whole genome shotgun (WGS) entry which is preliminary data.</text>
</comment>
<gene>
    <name evidence="1" type="ORF">J3495_04925</name>
</gene>
<dbReference type="Proteomes" id="UP000675047">
    <property type="component" value="Unassembled WGS sequence"/>
</dbReference>
<dbReference type="Gene3D" id="3.40.50.300">
    <property type="entry name" value="P-loop containing nucleotide triphosphate hydrolases"/>
    <property type="match status" value="1"/>
</dbReference>
<accession>A0A940XDR0</accession>
<proteinExistence type="predicted"/>